<comment type="caution">
    <text evidence="3">The sequence shown here is derived from an EMBL/GenBank/DDBJ whole genome shotgun (WGS) entry which is preliminary data.</text>
</comment>
<dbReference type="Gene3D" id="3.40.50.720">
    <property type="entry name" value="NAD(P)-binding Rossmann-like Domain"/>
    <property type="match status" value="1"/>
</dbReference>
<evidence type="ECO:0000313" key="4">
    <source>
        <dbReference type="Proteomes" id="UP000541444"/>
    </source>
</evidence>
<dbReference type="SUPFAM" id="SSF51735">
    <property type="entry name" value="NAD(P)-binding Rossmann-fold domains"/>
    <property type="match status" value="1"/>
</dbReference>
<proteinExistence type="inferred from homology"/>
<accession>A0A7J7M6V4</accession>
<dbReference type="PANTHER" id="PTHR24320">
    <property type="entry name" value="RETINOL DEHYDROGENASE"/>
    <property type="match status" value="1"/>
</dbReference>
<sequence>MNVFFSFVEPQKFSDDGIEQHIHVNHVAPAFLSLLLLPSLLRAPSARIINVNSMVQLYGEIDSKSWNNKIEDHEFSSFRAYRSSKLAHLMFLKVLASKLSDQKKASVECIAVHPGAVSTKITTGKQKEKHIFFLLTAAEGNVFLSRSYSILFFSEIDDVFFLITGARSVLFSATSPDVGESLVNGFGYYSCDCKPSRVSPKALDNEACLDVWQKTIDILELNEDDLIRLNDE</sequence>
<evidence type="ECO:0000256" key="1">
    <source>
        <dbReference type="ARBA" id="ARBA00006484"/>
    </source>
</evidence>
<protein>
    <submittedName>
        <fullName evidence="3">Uncharacterized protein</fullName>
    </submittedName>
</protein>
<name>A0A7J7M6V4_9MAGN</name>
<keyword evidence="2" id="KW-0560">Oxidoreductase</keyword>
<dbReference type="InterPro" id="IPR036291">
    <property type="entry name" value="NAD(P)-bd_dom_sf"/>
</dbReference>
<dbReference type="GO" id="GO:0016491">
    <property type="term" value="F:oxidoreductase activity"/>
    <property type="evidence" value="ECO:0007669"/>
    <property type="project" value="UniProtKB-KW"/>
</dbReference>
<gene>
    <name evidence="3" type="ORF">GIB67_022217</name>
</gene>
<reference evidence="3 4" key="1">
    <citation type="journal article" date="2020" name="IScience">
        <title>Genome Sequencing of the Endangered Kingdonia uniflora (Circaeasteraceae, Ranunculales) Reveals Potential Mechanisms of Evolutionary Specialization.</title>
        <authorList>
            <person name="Sun Y."/>
            <person name="Deng T."/>
            <person name="Zhang A."/>
            <person name="Moore M.J."/>
            <person name="Landis J.B."/>
            <person name="Lin N."/>
            <person name="Zhang H."/>
            <person name="Zhang X."/>
            <person name="Huang J."/>
            <person name="Zhang X."/>
            <person name="Sun H."/>
            <person name="Wang H."/>
        </authorList>
    </citation>
    <scope>NUCLEOTIDE SEQUENCE [LARGE SCALE GENOMIC DNA]</scope>
    <source>
        <strain evidence="3">TB1705</strain>
        <tissue evidence="3">Leaf</tissue>
    </source>
</reference>
<organism evidence="3 4">
    <name type="scientific">Kingdonia uniflora</name>
    <dbReference type="NCBI Taxonomy" id="39325"/>
    <lineage>
        <taxon>Eukaryota</taxon>
        <taxon>Viridiplantae</taxon>
        <taxon>Streptophyta</taxon>
        <taxon>Embryophyta</taxon>
        <taxon>Tracheophyta</taxon>
        <taxon>Spermatophyta</taxon>
        <taxon>Magnoliopsida</taxon>
        <taxon>Ranunculales</taxon>
        <taxon>Circaeasteraceae</taxon>
        <taxon>Kingdonia</taxon>
    </lineage>
</organism>
<dbReference type="PANTHER" id="PTHR24320:SF148">
    <property type="entry name" value="NAD(P)-BINDING ROSSMANN-FOLD SUPERFAMILY PROTEIN"/>
    <property type="match status" value="1"/>
</dbReference>
<evidence type="ECO:0000313" key="3">
    <source>
        <dbReference type="EMBL" id="KAF6150605.1"/>
    </source>
</evidence>
<dbReference type="AlphaFoldDB" id="A0A7J7M6V4"/>
<dbReference type="OrthoDB" id="191139at2759"/>
<keyword evidence="4" id="KW-1185">Reference proteome</keyword>
<evidence type="ECO:0000256" key="2">
    <source>
        <dbReference type="ARBA" id="ARBA00023002"/>
    </source>
</evidence>
<dbReference type="Proteomes" id="UP000541444">
    <property type="component" value="Unassembled WGS sequence"/>
</dbReference>
<dbReference type="EMBL" id="JACGCM010001727">
    <property type="protein sequence ID" value="KAF6150605.1"/>
    <property type="molecule type" value="Genomic_DNA"/>
</dbReference>
<comment type="similarity">
    <text evidence="1">Belongs to the short-chain dehydrogenases/reductases (SDR) family.</text>
</comment>